<dbReference type="NCBIfam" id="NF006755">
    <property type="entry name" value="PRK09275.1"/>
    <property type="match status" value="1"/>
</dbReference>
<feature type="region of interest" description="Disordered" evidence="8">
    <location>
        <begin position="64"/>
        <end position="94"/>
    </location>
</feature>
<dbReference type="InterPro" id="IPR015422">
    <property type="entry name" value="PyrdxlP-dep_Trfase_small"/>
</dbReference>
<keyword evidence="11" id="KW-1185">Reference proteome</keyword>
<dbReference type="NCBIfam" id="TIGR03801">
    <property type="entry name" value="asp_4_decarbox"/>
    <property type="match status" value="1"/>
</dbReference>
<dbReference type="GO" id="GO:0006520">
    <property type="term" value="P:amino acid metabolic process"/>
    <property type="evidence" value="ECO:0000318"/>
    <property type="project" value="GO_Central"/>
</dbReference>
<dbReference type="GO" id="GO:0008483">
    <property type="term" value="F:transaminase activity"/>
    <property type="evidence" value="ECO:0000318"/>
    <property type="project" value="GO_Central"/>
</dbReference>
<dbReference type="HOGENOM" id="CLU_038911_0_0_5"/>
<dbReference type="CDD" id="cd00609">
    <property type="entry name" value="AAT_like"/>
    <property type="match status" value="1"/>
</dbReference>
<feature type="domain" description="Aminotransferase class I/classII large" evidence="9">
    <location>
        <begin position="309"/>
        <end position="456"/>
    </location>
</feature>
<gene>
    <name evidence="10" type="ordered locus">blr3477</name>
</gene>
<dbReference type="PANTHER" id="PTHR46383">
    <property type="entry name" value="ASPARTATE AMINOTRANSFERASE"/>
    <property type="match status" value="1"/>
</dbReference>
<dbReference type="Proteomes" id="UP000002526">
    <property type="component" value="Chromosome"/>
</dbReference>
<dbReference type="GO" id="GO:0004069">
    <property type="term" value="F:L-aspartate:2-oxoglutarate aminotransferase activity"/>
    <property type="evidence" value="ECO:0007669"/>
    <property type="project" value="UniProtKB-EC"/>
</dbReference>
<dbReference type="InterPro" id="IPR022518">
    <property type="entry name" value="Aspartate_4-decarboxylase"/>
</dbReference>
<dbReference type="GO" id="GO:0047688">
    <property type="term" value="F:aspartate 4-decarboxylase activity"/>
    <property type="evidence" value="ECO:0007669"/>
    <property type="project" value="UniProtKB-UniRule"/>
</dbReference>
<dbReference type="AlphaFoldDB" id="Q89PK3"/>
<dbReference type="KEGG" id="bja:blr3477"/>
<sequence length="655" mass="73235">MMSPIHAVGSRGRFASARIEEPTTRAEAVSIWMKRAARTGHVDLCQARWASWHLRYRRRNHPAALRRGGDPERSRCPDVEVDQWRSPDADHPERELAGKGSLVHLVSTARTARERHMADIMTLKKFEALSPFEIKDELINLAKATSKRTQAAFLNAGRGNPNWVATTPREGFFLLGQFAITESKRVMEHPAGIGGMPQAKGIAARYEAWLAKHSDMPGASFLSDMLPFSVKKFGFEPDAFVHELVDSIIGDNYPVPDRMLVHNEKIVHEYLMWAVCGEPRPAGKFDIYAVEGGTAAMCYLFKSLKANRLLLPGDTIALGTPIFTPYIEMTHLEDYDLKVVQIRAPQENKFQFTDDEIKKLEDPKIKAFFIVNPANPSGMGVSPETIAKLGNLVRTKRPDLMLLTDDVYGTFVHGFRSLLGELPLNTIGVYSYSKYFGCTGWRLGAIAIHEDNIFDKMIAKLPDDAVKALDKRYGPLTLEPRKLKFIDRIVADSRDVALNHTAGLSLPQQVMMSLFSLAEMMDAKKAYQAACMEIVNKRLWALLDGLGLADKLSPNPNYDAYYGLIDFEFWARKNIGDEAVDYLKKHIHPLDLAFRLAEAHGIVLLNGGGFDAPEWSLRVSLANLPDDVYDDIGRGVRSIARGYRDAYEAAKAGSK</sequence>
<dbReference type="Gene3D" id="3.90.1150.10">
    <property type="entry name" value="Aspartate Aminotransferase, domain 1"/>
    <property type="match status" value="1"/>
</dbReference>
<dbReference type="OrthoDB" id="9804407at2"/>
<dbReference type="Pfam" id="PF00155">
    <property type="entry name" value="Aminotran_1_2"/>
    <property type="match status" value="1"/>
</dbReference>
<keyword evidence="4" id="KW-0808">Transferase</keyword>
<accession>Q89PK3</accession>
<evidence type="ECO:0000313" key="11">
    <source>
        <dbReference type="Proteomes" id="UP000002526"/>
    </source>
</evidence>
<organism evidence="10 11">
    <name type="scientific">Bradyrhizobium diazoefficiens (strain JCM 10833 / BCRC 13528 / IAM 13628 / NBRC 14792 / USDA 110)</name>
    <dbReference type="NCBI Taxonomy" id="224911"/>
    <lineage>
        <taxon>Bacteria</taxon>
        <taxon>Pseudomonadati</taxon>
        <taxon>Pseudomonadota</taxon>
        <taxon>Alphaproteobacteria</taxon>
        <taxon>Hyphomicrobiales</taxon>
        <taxon>Nitrobacteraceae</taxon>
        <taxon>Bradyrhizobium</taxon>
    </lineage>
</organism>
<dbReference type="InParanoid" id="Q89PK3"/>
<evidence type="ECO:0000256" key="2">
    <source>
        <dbReference type="ARBA" id="ARBA00007441"/>
    </source>
</evidence>
<evidence type="ECO:0000313" key="10">
    <source>
        <dbReference type="EMBL" id="BAC48742.1"/>
    </source>
</evidence>
<evidence type="ECO:0000256" key="4">
    <source>
        <dbReference type="ARBA" id="ARBA00022679"/>
    </source>
</evidence>
<dbReference type="InterPro" id="IPR050596">
    <property type="entry name" value="AspAT/PAT-like"/>
</dbReference>
<comment type="cofactor">
    <cofactor evidence="1">
        <name>pyridoxal 5'-phosphate</name>
        <dbReference type="ChEBI" id="CHEBI:597326"/>
    </cofactor>
</comment>
<protein>
    <recommendedName>
        <fullName evidence="7">Aspartate 4-decarboxylase</fullName>
        <ecNumber evidence="7">4.1.1.12</ecNumber>
    </recommendedName>
</protein>
<comment type="similarity">
    <text evidence="2">Belongs to the class-I pyridoxal-phosphate-dependent aminotransferase family.</text>
</comment>
<dbReference type="eggNOG" id="COG0436">
    <property type="taxonomic scope" value="Bacteria"/>
</dbReference>
<dbReference type="EnsemblBacteria" id="BAC48742">
    <property type="protein sequence ID" value="BAC48742"/>
    <property type="gene ID" value="BAC48742"/>
</dbReference>
<dbReference type="GO" id="GO:0006531">
    <property type="term" value="P:aspartate metabolic process"/>
    <property type="evidence" value="ECO:0007669"/>
    <property type="project" value="UniProtKB-UniRule"/>
</dbReference>
<reference evidence="11" key="1">
    <citation type="journal article" date="2002" name="DNA Res.">
        <title>Complete genomic sequence of nitrogen-fixing symbiotic bacterium Bradyrhizobium japonicum USDA110.</title>
        <authorList>
            <person name="Kaneko T."/>
            <person name="Nakamura Y."/>
            <person name="Sato S."/>
            <person name="Minamisawa K."/>
            <person name="Uchiumi T."/>
            <person name="Sasamoto S."/>
            <person name="Watanabe A."/>
            <person name="Idesawa K."/>
            <person name="Iriguchi M."/>
            <person name="Kawashima K."/>
            <person name="Kohara M."/>
            <person name="Matsumoto M."/>
            <person name="Shimpo S."/>
            <person name="Tsuruoka H."/>
            <person name="Wada T."/>
            <person name="Yamada M."/>
            <person name="Tabata S."/>
        </authorList>
    </citation>
    <scope>NUCLEOTIDE SEQUENCE [LARGE SCALE GENOMIC DNA]</scope>
    <source>
        <strain evidence="11">JCM 10833 / BCRC 13528 / IAM 13628 / NBRC 14792 / USDA 110</strain>
    </source>
</reference>
<feature type="compositionally biased region" description="Basic and acidic residues" evidence="8">
    <location>
        <begin position="67"/>
        <end position="94"/>
    </location>
</feature>
<evidence type="ECO:0000256" key="7">
    <source>
        <dbReference type="NCBIfam" id="TIGR03801"/>
    </source>
</evidence>
<dbReference type="SUPFAM" id="SSF53383">
    <property type="entry name" value="PLP-dependent transferases"/>
    <property type="match status" value="1"/>
</dbReference>
<comment type="catalytic activity">
    <reaction evidence="6">
        <text>L-aspartate + 2-oxoglutarate = oxaloacetate + L-glutamate</text>
        <dbReference type="Rhea" id="RHEA:21824"/>
        <dbReference type="ChEBI" id="CHEBI:16452"/>
        <dbReference type="ChEBI" id="CHEBI:16810"/>
        <dbReference type="ChEBI" id="CHEBI:29985"/>
        <dbReference type="ChEBI" id="CHEBI:29991"/>
        <dbReference type="EC" id="2.6.1.1"/>
    </reaction>
</comment>
<keyword evidence="5" id="KW-0663">Pyridoxal phosphate</keyword>
<dbReference type="EC" id="4.1.1.12" evidence="7"/>
<evidence type="ECO:0000256" key="6">
    <source>
        <dbReference type="ARBA" id="ARBA00049185"/>
    </source>
</evidence>
<name>Q89PK3_BRADU</name>
<proteinExistence type="inferred from homology"/>
<dbReference type="STRING" id="224911.AAV28_14415"/>
<dbReference type="PANTHER" id="PTHR46383:SF1">
    <property type="entry name" value="ASPARTATE AMINOTRANSFERASE"/>
    <property type="match status" value="1"/>
</dbReference>
<dbReference type="InterPro" id="IPR004839">
    <property type="entry name" value="Aminotransferase_I/II_large"/>
</dbReference>
<evidence type="ECO:0000259" key="9">
    <source>
        <dbReference type="Pfam" id="PF00155"/>
    </source>
</evidence>
<evidence type="ECO:0000256" key="5">
    <source>
        <dbReference type="ARBA" id="ARBA00022898"/>
    </source>
</evidence>
<dbReference type="InterPro" id="IPR015421">
    <property type="entry name" value="PyrdxlP-dep_Trfase_major"/>
</dbReference>
<dbReference type="Gene3D" id="3.40.640.10">
    <property type="entry name" value="Type I PLP-dependent aspartate aminotransferase-like (Major domain)"/>
    <property type="match status" value="1"/>
</dbReference>
<dbReference type="EMBL" id="BA000040">
    <property type="protein sequence ID" value="BAC48742.1"/>
    <property type="molecule type" value="Genomic_DNA"/>
</dbReference>
<dbReference type="InterPro" id="IPR015424">
    <property type="entry name" value="PyrdxlP-dep_Trfase"/>
</dbReference>
<dbReference type="PATRIC" id="fig|224911.5.peg.3481"/>
<keyword evidence="3" id="KW-0032">Aminotransferase</keyword>
<dbReference type="GO" id="GO:0030170">
    <property type="term" value="F:pyridoxal phosphate binding"/>
    <property type="evidence" value="ECO:0007669"/>
    <property type="project" value="InterPro"/>
</dbReference>
<evidence type="ECO:0000256" key="8">
    <source>
        <dbReference type="SAM" id="MobiDB-lite"/>
    </source>
</evidence>
<evidence type="ECO:0000256" key="3">
    <source>
        <dbReference type="ARBA" id="ARBA00022576"/>
    </source>
</evidence>
<evidence type="ECO:0000256" key="1">
    <source>
        <dbReference type="ARBA" id="ARBA00001933"/>
    </source>
</evidence>
<dbReference type="Gene3D" id="1.10.20.110">
    <property type="match status" value="1"/>
</dbReference>